<comment type="caution">
    <text evidence="2">The sequence shown here is derived from an EMBL/GenBank/DDBJ whole genome shotgun (WGS) entry which is preliminary data.</text>
</comment>
<protein>
    <recommendedName>
        <fullName evidence="4">F-box domain-containing protein</fullName>
    </recommendedName>
</protein>
<keyword evidence="3" id="KW-1185">Reference proteome</keyword>
<dbReference type="EMBL" id="JARKIB010000045">
    <property type="protein sequence ID" value="KAJ7757087.1"/>
    <property type="molecule type" value="Genomic_DNA"/>
</dbReference>
<name>A0AAD7J4Q9_9AGAR</name>
<evidence type="ECO:0000256" key="1">
    <source>
        <dbReference type="SAM" id="Coils"/>
    </source>
</evidence>
<sequence>MRHSDLRSIVDDTTRQISYYESLVENLREKRQAAQTELDSVVYPVLTLPPEITAEFFLWCLPAFSGGTEWNQVRAMDEAPMLLSHVCSAWRDIAFSTPALWANIKLEVLRPHSPDLFRAWIARTGDCPLSVHLYHFGWTRKMHSQAIFETLVDCASRIQCLELVDIGVARVLQMQRACSAWDFRSLQRLTIVQARDDHSDTSLGAFAGTPLLREVFLDEARPWTISLPWHQLTKFTGRLYGNADCLEVLRLCPNLVECTFAAPEGVVDIHRSDIGMDGYDREQYRPSGLPALQSLYILDCDYSEFEDDVLTTFLSRSSPPLRKFGIRLSSGTGLQMAHLLLMPELVEVEIWRPPWFLYDEIFRSLTSNASFLPKLQHLAFKSDSRTWESSLPYLLRIAAPALTHRWQARQVGELAELKSFRVVWSDVVDLDEEVLAPFKILAAEGMDICLKSANRVYV</sequence>
<dbReference type="AlphaFoldDB" id="A0AAD7J4Q9"/>
<keyword evidence="1" id="KW-0175">Coiled coil</keyword>
<evidence type="ECO:0000313" key="2">
    <source>
        <dbReference type="EMBL" id="KAJ7757087.1"/>
    </source>
</evidence>
<evidence type="ECO:0008006" key="4">
    <source>
        <dbReference type="Google" id="ProtNLM"/>
    </source>
</evidence>
<reference evidence="2" key="1">
    <citation type="submission" date="2023-03" db="EMBL/GenBank/DDBJ databases">
        <title>Massive genome expansion in bonnet fungi (Mycena s.s.) driven by repeated elements and novel gene families across ecological guilds.</title>
        <authorList>
            <consortium name="Lawrence Berkeley National Laboratory"/>
            <person name="Harder C.B."/>
            <person name="Miyauchi S."/>
            <person name="Viragh M."/>
            <person name="Kuo A."/>
            <person name="Thoen E."/>
            <person name="Andreopoulos B."/>
            <person name="Lu D."/>
            <person name="Skrede I."/>
            <person name="Drula E."/>
            <person name="Henrissat B."/>
            <person name="Morin E."/>
            <person name="Kohler A."/>
            <person name="Barry K."/>
            <person name="LaButti K."/>
            <person name="Morin E."/>
            <person name="Salamov A."/>
            <person name="Lipzen A."/>
            <person name="Mereny Z."/>
            <person name="Hegedus B."/>
            <person name="Baldrian P."/>
            <person name="Stursova M."/>
            <person name="Weitz H."/>
            <person name="Taylor A."/>
            <person name="Grigoriev I.V."/>
            <person name="Nagy L.G."/>
            <person name="Martin F."/>
            <person name="Kauserud H."/>
        </authorList>
    </citation>
    <scope>NUCLEOTIDE SEQUENCE</scope>
    <source>
        <strain evidence="2">CBHHK182m</strain>
    </source>
</reference>
<organism evidence="2 3">
    <name type="scientific">Mycena metata</name>
    <dbReference type="NCBI Taxonomy" id="1033252"/>
    <lineage>
        <taxon>Eukaryota</taxon>
        <taxon>Fungi</taxon>
        <taxon>Dikarya</taxon>
        <taxon>Basidiomycota</taxon>
        <taxon>Agaricomycotina</taxon>
        <taxon>Agaricomycetes</taxon>
        <taxon>Agaricomycetidae</taxon>
        <taxon>Agaricales</taxon>
        <taxon>Marasmiineae</taxon>
        <taxon>Mycenaceae</taxon>
        <taxon>Mycena</taxon>
    </lineage>
</organism>
<evidence type="ECO:0000313" key="3">
    <source>
        <dbReference type="Proteomes" id="UP001215598"/>
    </source>
</evidence>
<gene>
    <name evidence="2" type="ORF">B0H16DRAFT_1885795</name>
</gene>
<feature type="coiled-coil region" evidence="1">
    <location>
        <begin position="10"/>
        <end position="37"/>
    </location>
</feature>
<dbReference type="Proteomes" id="UP001215598">
    <property type="component" value="Unassembled WGS sequence"/>
</dbReference>
<accession>A0AAD7J4Q9</accession>
<proteinExistence type="predicted"/>